<reference evidence="3" key="1">
    <citation type="journal article" date="2019" name="Int. J. Syst. Evol. Microbiol.">
        <title>The Global Catalogue of Microorganisms (GCM) 10K type strain sequencing project: providing services to taxonomists for standard genome sequencing and annotation.</title>
        <authorList>
            <consortium name="The Broad Institute Genomics Platform"/>
            <consortium name="The Broad Institute Genome Sequencing Center for Infectious Disease"/>
            <person name="Wu L."/>
            <person name="Ma J."/>
        </authorList>
    </citation>
    <scope>NUCLEOTIDE SEQUENCE [LARGE SCALE GENOMIC DNA]</scope>
    <source>
        <strain evidence="3">KCTC 52438</strain>
    </source>
</reference>
<keyword evidence="1" id="KW-0472">Membrane</keyword>
<keyword evidence="1" id="KW-1133">Transmembrane helix</keyword>
<feature type="transmembrane region" description="Helical" evidence="1">
    <location>
        <begin position="6"/>
        <end position="30"/>
    </location>
</feature>
<name>A0ABV7H6W2_9GAMM</name>
<protein>
    <submittedName>
        <fullName evidence="2">Uncharacterized protein</fullName>
    </submittedName>
</protein>
<dbReference type="EMBL" id="JBHRSZ010000001">
    <property type="protein sequence ID" value="MFC3149505.1"/>
    <property type="molecule type" value="Genomic_DNA"/>
</dbReference>
<proteinExistence type="predicted"/>
<gene>
    <name evidence="2" type="ORF">ACFOEK_00535</name>
</gene>
<keyword evidence="1" id="KW-0812">Transmembrane</keyword>
<keyword evidence="3" id="KW-1185">Reference proteome</keyword>
<accession>A0ABV7H6W2</accession>
<evidence type="ECO:0000313" key="3">
    <source>
        <dbReference type="Proteomes" id="UP001595476"/>
    </source>
</evidence>
<comment type="caution">
    <text evidence="2">The sequence shown here is derived from an EMBL/GenBank/DDBJ whole genome shotgun (WGS) entry which is preliminary data.</text>
</comment>
<dbReference type="Proteomes" id="UP001595476">
    <property type="component" value="Unassembled WGS sequence"/>
</dbReference>
<evidence type="ECO:0000256" key="1">
    <source>
        <dbReference type="SAM" id="Phobius"/>
    </source>
</evidence>
<evidence type="ECO:0000313" key="2">
    <source>
        <dbReference type="EMBL" id="MFC3149505.1"/>
    </source>
</evidence>
<dbReference type="RefSeq" id="WP_386714559.1">
    <property type="nucleotide sequence ID" value="NZ_JBHRSZ010000001.1"/>
</dbReference>
<sequence>MNSVETIIVFNIIGFTVILLIMFVLGWWFLKKQARSASDEARKVVQAEIQKAKQQLVKMNRQMMKDYKVEDSVPLDFSPVVIDSKSIRAVEEIYKAFVVWGKTSADAATKITKLGAQELAGMHATKQEDHLKNFYSESRKALNLAQQLAHQIEFDAAYLDETLIKEMSDMAKQTISMSDSLMDHVKKSAEKSKATTARDNLKFYSAMEKQAATIVNFHNLEYKNFVKNTLAKKVRDLRSGMSEAGGDVMSEE</sequence>
<organism evidence="2 3">
    <name type="scientific">Litoribrevibacter euphylliae</name>
    <dbReference type="NCBI Taxonomy" id="1834034"/>
    <lineage>
        <taxon>Bacteria</taxon>
        <taxon>Pseudomonadati</taxon>
        <taxon>Pseudomonadota</taxon>
        <taxon>Gammaproteobacteria</taxon>
        <taxon>Oceanospirillales</taxon>
        <taxon>Oceanospirillaceae</taxon>
        <taxon>Litoribrevibacter</taxon>
    </lineage>
</organism>